<evidence type="ECO:0000313" key="2">
    <source>
        <dbReference type="EMBL" id="MDJ1138384.1"/>
    </source>
</evidence>
<dbReference type="RefSeq" id="WP_274047264.1">
    <property type="nucleotide sequence ID" value="NZ_JANCPR020000085.1"/>
</dbReference>
<comment type="caution">
    <text evidence="2">The sequence shown here is derived from an EMBL/GenBank/DDBJ whole genome shotgun (WGS) entry which is preliminary data.</text>
</comment>
<organism evidence="2 3">
    <name type="scientific">Streptomyces iconiensis</name>
    <dbReference type="NCBI Taxonomy" id="1384038"/>
    <lineage>
        <taxon>Bacteria</taxon>
        <taxon>Bacillati</taxon>
        <taxon>Actinomycetota</taxon>
        <taxon>Actinomycetes</taxon>
        <taxon>Kitasatosporales</taxon>
        <taxon>Streptomycetaceae</taxon>
        <taxon>Streptomyces</taxon>
    </lineage>
</organism>
<reference evidence="2 3" key="1">
    <citation type="submission" date="2023-05" db="EMBL/GenBank/DDBJ databases">
        <title>Streptantibioticus silvisoli sp. nov., acidotolerant actinomycetes 1 from pine litter.</title>
        <authorList>
            <person name="Swiecimska M."/>
            <person name="Golinska P."/>
            <person name="Sangal V."/>
            <person name="Wachnowicz B."/>
            <person name="Goodfellow M."/>
        </authorList>
    </citation>
    <scope>NUCLEOTIDE SEQUENCE [LARGE SCALE GENOMIC DNA]</scope>
    <source>
        <strain evidence="2 3">DSM 42109</strain>
    </source>
</reference>
<evidence type="ECO:0000256" key="1">
    <source>
        <dbReference type="SAM" id="SignalP"/>
    </source>
</evidence>
<keyword evidence="3" id="KW-1185">Reference proteome</keyword>
<keyword evidence="1" id="KW-0732">Signal</keyword>
<protein>
    <submittedName>
        <fullName evidence="2">Uncharacterized protein</fullName>
    </submittedName>
</protein>
<gene>
    <name evidence="2" type="ORF">NMN56_041790</name>
</gene>
<dbReference type="Proteomes" id="UP001214441">
    <property type="component" value="Unassembled WGS sequence"/>
</dbReference>
<name>A0ABT7ABK6_9ACTN</name>
<accession>A0ABT7ABK6</accession>
<feature type="signal peptide" evidence="1">
    <location>
        <begin position="1"/>
        <end position="26"/>
    </location>
</feature>
<sequence length="87" mass="9141">MRIRTAAAAAALASAALLGSAGSAFADHNEAAIAKDNDGNKVKIGKMVHKNSHKEWTLSKKHWNATNISGNYGGGARVGDLERGFKH</sequence>
<proteinExistence type="predicted"/>
<feature type="chain" id="PRO_5047295614" evidence="1">
    <location>
        <begin position="27"/>
        <end position="87"/>
    </location>
</feature>
<evidence type="ECO:0000313" key="3">
    <source>
        <dbReference type="Proteomes" id="UP001214441"/>
    </source>
</evidence>
<dbReference type="EMBL" id="JANCPR020000085">
    <property type="protein sequence ID" value="MDJ1138384.1"/>
    <property type="molecule type" value="Genomic_DNA"/>
</dbReference>